<dbReference type="SUPFAM" id="SSF47226">
    <property type="entry name" value="Histidine-containing phosphotransfer domain, HPT domain"/>
    <property type="match status" value="1"/>
</dbReference>
<dbReference type="SUPFAM" id="SSF52172">
    <property type="entry name" value="CheY-like"/>
    <property type="match status" value="1"/>
</dbReference>
<dbReference type="GO" id="GO:0005524">
    <property type="term" value="F:ATP binding"/>
    <property type="evidence" value="ECO:0007669"/>
    <property type="project" value="UniProtKB-KW"/>
</dbReference>
<keyword evidence="12" id="KW-0808">Transferase</keyword>
<accession>A0A0D8IDA2</accession>
<dbReference type="OrthoDB" id="9790669at2"/>
<keyword evidence="8" id="KW-1133">Transmembrane helix</keyword>
<keyword evidence="13" id="KW-1185">Reference proteome</keyword>
<evidence type="ECO:0000256" key="4">
    <source>
        <dbReference type="ARBA" id="ARBA00022553"/>
    </source>
</evidence>
<dbReference type="CDD" id="cd17546">
    <property type="entry name" value="REC_hyHK_CKI1_RcsC-like"/>
    <property type="match status" value="1"/>
</dbReference>
<keyword evidence="9" id="KW-0902">Two-component regulatory system</keyword>
<dbReference type="Gene3D" id="3.40.50.2300">
    <property type="match status" value="1"/>
</dbReference>
<evidence type="ECO:0000256" key="9">
    <source>
        <dbReference type="ARBA" id="ARBA00023012"/>
    </source>
</evidence>
<dbReference type="PANTHER" id="PTHR45339">
    <property type="entry name" value="HYBRID SIGNAL TRANSDUCTION HISTIDINE KINASE J"/>
    <property type="match status" value="1"/>
</dbReference>
<dbReference type="PROSITE" id="PS50894">
    <property type="entry name" value="HPT"/>
    <property type="match status" value="1"/>
</dbReference>
<dbReference type="RefSeq" id="WP_044823350.1">
    <property type="nucleotide sequence ID" value="NZ_CP009687.1"/>
</dbReference>
<name>A0A0D8IDA2_9CLOT</name>
<keyword evidence="4" id="KW-0597">Phosphoprotein</keyword>
<keyword evidence="5" id="KW-0812">Transmembrane</keyword>
<keyword evidence="3" id="KW-1003">Cell membrane</keyword>
<comment type="function">
    <text evidence="11">May play the central regulatory role in sporulation. It may be an element of the effector pathway responsible for the activation of sporulation genes in response to nutritional stress. Spo0A may act in concert with spo0H (a sigma factor) to control the expression of some genes that are critical to the sporulation process.</text>
</comment>
<evidence type="ECO:0000313" key="12">
    <source>
        <dbReference type="EMBL" id="AKL94521.1"/>
    </source>
</evidence>
<evidence type="ECO:0000256" key="1">
    <source>
        <dbReference type="ARBA" id="ARBA00004651"/>
    </source>
</evidence>
<dbReference type="GO" id="GO:0005886">
    <property type="term" value="C:plasma membrane"/>
    <property type="evidence" value="ECO:0007669"/>
    <property type="project" value="UniProtKB-SubCell"/>
</dbReference>
<evidence type="ECO:0000256" key="3">
    <source>
        <dbReference type="ARBA" id="ARBA00022475"/>
    </source>
</evidence>
<dbReference type="InterPro" id="IPR001789">
    <property type="entry name" value="Sig_transdc_resp-reg_receiver"/>
</dbReference>
<dbReference type="AlphaFoldDB" id="A0A0D8IDA2"/>
<dbReference type="Pfam" id="PF00072">
    <property type="entry name" value="Response_reg"/>
    <property type="match status" value="1"/>
</dbReference>
<dbReference type="PROSITE" id="PS50110">
    <property type="entry name" value="RESPONSE_REGULATORY"/>
    <property type="match status" value="1"/>
</dbReference>
<evidence type="ECO:0000256" key="7">
    <source>
        <dbReference type="ARBA" id="ARBA00022840"/>
    </source>
</evidence>
<evidence type="ECO:0000256" key="5">
    <source>
        <dbReference type="ARBA" id="ARBA00022692"/>
    </source>
</evidence>
<evidence type="ECO:0000313" key="13">
    <source>
        <dbReference type="Proteomes" id="UP000035704"/>
    </source>
</evidence>
<reference evidence="12 13" key="1">
    <citation type="submission" date="2014-10" db="EMBL/GenBank/DDBJ databases">
        <title>Genome sequence of Clostridium aceticum DSM 1496.</title>
        <authorList>
            <person name="Poehlein A."/>
            <person name="Schiel-Bengelsdorf B."/>
            <person name="Gottschalk G."/>
            <person name="Duerre P."/>
            <person name="Daniel R."/>
        </authorList>
    </citation>
    <scope>NUCLEOTIDE SEQUENCE [LARGE SCALE GENOMIC DNA]</scope>
    <source>
        <strain evidence="12 13">DSM 1496</strain>
    </source>
</reference>
<dbReference type="InterPro" id="IPR011006">
    <property type="entry name" value="CheY-like_superfamily"/>
</dbReference>
<keyword evidence="6" id="KW-0547">Nucleotide-binding</keyword>
<dbReference type="InterPro" id="IPR036641">
    <property type="entry name" value="HPT_dom_sf"/>
</dbReference>
<dbReference type="GO" id="GO:0000160">
    <property type="term" value="P:phosphorelay signal transduction system"/>
    <property type="evidence" value="ECO:0007669"/>
    <property type="project" value="UniProtKB-KW"/>
</dbReference>
<evidence type="ECO:0000256" key="10">
    <source>
        <dbReference type="ARBA" id="ARBA00023136"/>
    </source>
</evidence>
<dbReference type="KEGG" id="cace:CACET_c10180"/>
<dbReference type="STRING" id="84022.CACET_c10180"/>
<keyword evidence="10" id="KW-0472">Membrane</keyword>
<dbReference type="PANTHER" id="PTHR45339:SF1">
    <property type="entry name" value="HYBRID SIGNAL TRANSDUCTION HISTIDINE KINASE J"/>
    <property type="match status" value="1"/>
</dbReference>
<dbReference type="Pfam" id="PF01627">
    <property type="entry name" value="Hpt"/>
    <property type="match status" value="1"/>
</dbReference>
<dbReference type="Gene3D" id="1.20.120.160">
    <property type="entry name" value="HPT domain"/>
    <property type="match status" value="1"/>
</dbReference>
<evidence type="ECO:0000256" key="8">
    <source>
        <dbReference type="ARBA" id="ARBA00022989"/>
    </source>
</evidence>
<evidence type="ECO:0000256" key="2">
    <source>
        <dbReference type="ARBA" id="ARBA00018672"/>
    </source>
</evidence>
<dbReference type="PATRIC" id="fig|84022.5.peg.2309"/>
<dbReference type="SMART" id="SM00448">
    <property type="entry name" value="REC"/>
    <property type="match status" value="1"/>
</dbReference>
<proteinExistence type="predicted"/>
<comment type="subcellular location">
    <subcellularLocation>
        <location evidence="1">Cell membrane</location>
        <topology evidence="1">Multi-pass membrane protein</topology>
    </subcellularLocation>
</comment>
<evidence type="ECO:0000256" key="6">
    <source>
        <dbReference type="ARBA" id="ARBA00022741"/>
    </source>
</evidence>
<keyword evidence="7" id="KW-0067">ATP-binding</keyword>
<dbReference type="InterPro" id="IPR008207">
    <property type="entry name" value="Sig_transdc_His_kin_Hpt_dom"/>
</dbReference>
<evidence type="ECO:0000256" key="11">
    <source>
        <dbReference type="ARBA" id="ARBA00024867"/>
    </source>
</evidence>
<dbReference type="EMBL" id="CP009687">
    <property type="protein sequence ID" value="AKL94521.1"/>
    <property type="molecule type" value="Genomic_DNA"/>
</dbReference>
<sequence>MLKLDNIPIHILLVEDEKINQRIVDTLLKKKGWHVTIASNGEEALKLLAAQMFNLILVDIYMPEVDGFEVAATVKKLEKYQEHPAAVVAMSASEVDEKKCIKAGIDAFIAKPIDPDQLYRIVEKTLAENDFFQRKVDTEAAINNLGGDEALLRELIQDFIDEEYGGKLLKEIEESVKLRDYYNLYKRAHKLKGSSGCLGINTIYDIAYELEKCGRKSQQHGLEDLFERLQKEYKIIRDHLKQYF</sequence>
<protein>
    <recommendedName>
        <fullName evidence="2">Stage 0 sporulation protein A homolog</fullName>
    </recommendedName>
</protein>
<dbReference type="CDD" id="cd00088">
    <property type="entry name" value="HPT"/>
    <property type="match status" value="1"/>
</dbReference>
<dbReference type="Proteomes" id="UP000035704">
    <property type="component" value="Chromosome"/>
</dbReference>
<dbReference type="GO" id="GO:0016301">
    <property type="term" value="F:kinase activity"/>
    <property type="evidence" value="ECO:0007669"/>
    <property type="project" value="UniProtKB-KW"/>
</dbReference>
<gene>
    <name evidence="12" type="ORF">CACET_c10180</name>
</gene>
<organism evidence="12 13">
    <name type="scientific">Clostridium aceticum</name>
    <dbReference type="NCBI Taxonomy" id="84022"/>
    <lineage>
        <taxon>Bacteria</taxon>
        <taxon>Bacillati</taxon>
        <taxon>Bacillota</taxon>
        <taxon>Clostridia</taxon>
        <taxon>Eubacteriales</taxon>
        <taxon>Clostridiaceae</taxon>
        <taxon>Clostridium</taxon>
    </lineage>
</organism>
<keyword evidence="12" id="KW-0418">Kinase</keyword>